<dbReference type="InterPro" id="IPR046232">
    <property type="entry name" value="DUF6265"/>
</dbReference>
<name>A0ABW5N599_9FLAO</name>
<organism evidence="2 3">
    <name type="scientific">Aquimarina hainanensis</name>
    <dbReference type="NCBI Taxonomy" id="1578017"/>
    <lineage>
        <taxon>Bacteria</taxon>
        <taxon>Pseudomonadati</taxon>
        <taxon>Bacteroidota</taxon>
        <taxon>Flavobacteriia</taxon>
        <taxon>Flavobacteriales</taxon>
        <taxon>Flavobacteriaceae</taxon>
        <taxon>Aquimarina</taxon>
    </lineage>
</organism>
<protein>
    <submittedName>
        <fullName evidence="2">DUF6265 family protein</fullName>
    </submittedName>
</protein>
<reference evidence="3" key="1">
    <citation type="journal article" date="2019" name="Int. J. Syst. Evol. Microbiol.">
        <title>The Global Catalogue of Microorganisms (GCM) 10K type strain sequencing project: providing services to taxonomists for standard genome sequencing and annotation.</title>
        <authorList>
            <consortium name="The Broad Institute Genomics Platform"/>
            <consortium name="The Broad Institute Genome Sequencing Center for Infectious Disease"/>
            <person name="Wu L."/>
            <person name="Ma J."/>
        </authorList>
    </citation>
    <scope>NUCLEOTIDE SEQUENCE [LARGE SCALE GENOMIC DNA]</scope>
    <source>
        <strain evidence="3">KCTC 42423</strain>
    </source>
</reference>
<gene>
    <name evidence="2" type="ORF">ACFSTE_03030</name>
</gene>
<evidence type="ECO:0000313" key="2">
    <source>
        <dbReference type="EMBL" id="MFD2589788.1"/>
    </source>
</evidence>
<sequence length="160" mass="18436">MKIGIYKSSNIKILSAICLLFLLASCNENKTSKLDFFVGTWKKEGKEQYEFWEKHPKGGLVGYSYKLVKHKKIISETLTIKNVGDHLVYGATVLNQNDGKTIEFILNPDNNEYLSFENINHDFPKKIQYKRIDTDRIKVSVLGKNDKGFSYIQIKQPTIN</sequence>
<keyword evidence="3" id="KW-1185">Reference proteome</keyword>
<proteinExistence type="predicted"/>
<feature type="domain" description="DUF6265" evidence="1">
    <location>
        <begin position="36"/>
        <end position="141"/>
    </location>
</feature>
<dbReference type="Proteomes" id="UP001597459">
    <property type="component" value="Unassembled WGS sequence"/>
</dbReference>
<accession>A0ABW5N599</accession>
<evidence type="ECO:0000313" key="3">
    <source>
        <dbReference type="Proteomes" id="UP001597459"/>
    </source>
</evidence>
<evidence type="ECO:0000259" key="1">
    <source>
        <dbReference type="Pfam" id="PF19780"/>
    </source>
</evidence>
<dbReference type="Pfam" id="PF19780">
    <property type="entry name" value="DUF6265"/>
    <property type="match status" value="1"/>
</dbReference>
<dbReference type="EMBL" id="JBHULX010000002">
    <property type="protein sequence ID" value="MFD2589788.1"/>
    <property type="molecule type" value="Genomic_DNA"/>
</dbReference>
<dbReference type="RefSeq" id="WP_176029334.1">
    <property type="nucleotide sequence ID" value="NZ_JBHSJV010000001.1"/>
</dbReference>
<comment type="caution">
    <text evidence="2">The sequence shown here is derived from an EMBL/GenBank/DDBJ whole genome shotgun (WGS) entry which is preliminary data.</text>
</comment>
<dbReference type="PROSITE" id="PS51257">
    <property type="entry name" value="PROKAR_LIPOPROTEIN"/>
    <property type="match status" value="1"/>
</dbReference>